<keyword evidence="3 5" id="KW-1133">Transmembrane helix</keyword>
<evidence type="ECO:0000256" key="5">
    <source>
        <dbReference type="SAM" id="Phobius"/>
    </source>
</evidence>
<dbReference type="Pfam" id="PF07690">
    <property type="entry name" value="MFS_1"/>
    <property type="match status" value="1"/>
</dbReference>
<feature type="transmembrane region" description="Helical" evidence="5">
    <location>
        <begin position="340"/>
        <end position="362"/>
    </location>
</feature>
<keyword evidence="4 5" id="KW-0472">Membrane</keyword>
<dbReference type="PROSITE" id="PS50850">
    <property type="entry name" value="MFS"/>
    <property type="match status" value="1"/>
</dbReference>
<feature type="transmembrane region" description="Helical" evidence="5">
    <location>
        <begin position="146"/>
        <end position="165"/>
    </location>
</feature>
<feature type="transmembrane region" description="Helical" evidence="5">
    <location>
        <begin position="114"/>
        <end position="134"/>
    </location>
</feature>
<dbReference type="CDD" id="cd17478">
    <property type="entry name" value="MFS_FsR"/>
    <property type="match status" value="1"/>
</dbReference>
<evidence type="ECO:0000313" key="8">
    <source>
        <dbReference type="Proteomes" id="UP000320244"/>
    </source>
</evidence>
<organism evidence="7 8">
    <name type="scientific">Leekyejoonella antrihumi</name>
    <dbReference type="NCBI Taxonomy" id="1660198"/>
    <lineage>
        <taxon>Bacteria</taxon>
        <taxon>Bacillati</taxon>
        <taxon>Actinomycetota</taxon>
        <taxon>Actinomycetes</taxon>
        <taxon>Micrococcales</taxon>
        <taxon>Dermacoccaceae</taxon>
        <taxon>Leekyejoonella</taxon>
    </lineage>
</organism>
<keyword evidence="2 5" id="KW-0812">Transmembrane</keyword>
<name>A0A563E812_9MICO</name>
<reference evidence="7 8" key="2">
    <citation type="submission" date="2019-08" db="EMBL/GenBank/DDBJ databases">
        <title>Jejuicoccus antrihumi gen. nov., sp. nov., a new member of the family Dermacoccaceae isolated from a cave.</title>
        <authorList>
            <person name="Schumann P."/>
            <person name="Kim I.S."/>
        </authorList>
    </citation>
    <scope>NUCLEOTIDE SEQUENCE [LARGE SCALE GENOMIC DNA]</scope>
    <source>
        <strain evidence="7 8">C5-26</strain>
    </source>
</reference>
<dbReference type="EMBL" id="VCQV01000004">
    <property type="protein sequence ID" value="TWP37964.1"/>
    <property type="molecule type" value="Genomic_DNA"/>
</dbReference>
<feature type="transmembrane region" description="Helical" evidence="5">
    <location>
        <begin position="283"/>
        <end position="301"/>
    </location>
</feature>
<feature type="transmembrane region" description="Helical" evidence="5">
    <location>
        <begin position="218"/>
        <end position="241"/>
    </location>
</feature>
<comment type="subcellular location">
    <subcellularLocation>
        <location evidence="1">Cell membrane</location>
        <topology evidence="1">Multi-pass membrane protein</topology>
    </subcellularLocation>
</comment>
<gene>
    <name evidence="7" type="ORF">FGL98_04450</name>
</gene>
<dbReference type="Proteomes" id="UP000320244">
    <property type="component" value="Unassembled WGS sequence"/>
</dbReference>
<dbReference type="RefSeq" id="WP_146315534.1">
    <property type="nucleotide sequence ID" value="NZ_VCQV01000004.1"/>
</dbReference>
<protein>
    <submittedName>
        <fullName evidence="7">MFS transporter</fullName>
    </submittedName>
</protein>
<dbReference type="Gene3D" id="1.20.1250.20">
    <property type="entry name" value="MFS general substrate transporter like domains"/>
    <property type="match status" value="2"/>
</dbReference>
<feature type="transmembrane region" description="Helical" evidence="5">
    <location>
        <begin position="177"/>
        <end position="197"/>
    </location>
</feature>
<dbReference type="GO" id="GO:0005886">
    <property type="term" value="C:plasma membrane"/>
    <property type="evidence" value="ECO:0007669"/>
    <property type="project" value="UniProtKB-SubCell"/>
</dbReference>
<dbReference type="GO" id="GO:0022857">
    <property type="term" value="F:transmembrane transporter activity"/>
    <property type="evidence" value="ECO:0007669"/>
    <property type="project" value="InterPro"/>
</dbReference>
<feature type="transmembrane region" description="Helical" evidence="5">
    <location>
        <begin position="307"/>
        <end position="328"/>
    </location>
</feature>
<keyword evidence="8" id="KW-1185">Reference proteome</keyword>
<evidence type="ECO:0000256" key="3">
    <source>
        <dbReference type="ARBA" id="ARBA00022989"/>
    </source>
</evidence>
<evidence type="ECO:0000259" key="6">
    <source>
        <dbReference type="PROSITE" id="PS50850"/>
    </source>
</evidence>
<dbReference type="PANTHER" id="PTHR43129">
    <property type="entry name" value="FOSMIDOMYCIN RESISTANCE PROTEIN"/>
    <property type="match status" value="1"/>
</dbReference>
<accession>A0A563E812</accession>
<reference evidence="7 8" key="1">
    <citation type="submission" date="2019-05" db="EMBL/GenBank/DDBJ databases">
        <authorList>
            <person name="Lee S.D."/>
        </authorList>
    </citation>
    <scope>NUCLEOTIDE SEQUENCE [LARGE SCALE GENOMIC DNA]</scope>
    <source>
        <strain evidence="7 8">C5-26</strain>
    </source>
</reference>
<dbReference type="InterPro" id="IPR011701">
    <property type="entry name" value="MFS"/>
</dbReference>
<evidence type="ECO:0000256" key="1">
    <source>
        <dbReference type="ARBA" id="ARBA00004651"/>
    </source>
</evidence>
<evidence type="ECO:0000256" key="4">
    <source>
        <dbReference type="ARBA" id="ARBA00023136"/>
    </source>
</evidence>
<evidence type="ECO:0000256" key="2">
    <source>
        <dbReference type="ARBA" id="ARBA00022692"/>
    </source>
</evidence>
<feature type="domain" description="Major facilitator superfamily (MFS) profile" evidence="6">
    <location>
        <begin position="25"/>
        <end position="393"/>
    </location>
</feature>
<dbReference type="OrthoDB" id="9787026at2"/>
<sequence length="399" mass="41347">MSSSSTHRRPAVGRPDDAAPVEKGRLFGLTWAHLLNDGASNYLPGVLPAVLTSLDQPVRMAGAFVAAMTIGQALQPVTGWLADRLGGRSLVVLGLLLSSVAGGLLGVAQSTWMLVILLLLIGIGSGFFHPQALAGVRSLLRGRQGLLTSVFLVGGEAGRGIWPTAASLVVSHFGLHALWVVGVPGVLTAPFLLRAAPRLPAISRQTSRILWRKHARPLTVLVSYRSIQALATYALVTFIPITWHLRGGHLDSGASIITTMLLVGILGNVGGGHLADRLGRTPVLLGSALATAALIILIAYASGAWLWVVAGLAGIAIFGSASTCVLIGQDIFPENRSMGSGIALGLGNGIGALLVLVIGLLVSDTDIVRVYWVLGALSAASAVLVLALPGDLMHRPALQ</sequence>
<dbReference type="PANTHER" id="PTHR43129:SF1">
    <property type="entry name" value="FOSMIDOMYCIN RESISTANCE PROTEIN"/>
    <property type="match status" value="1"/>
</dbReference>
<feature type="transmembrane region" description="Helical" evidence="5">
    <location>
        <begin position="368"/>
        <end position="388"/>
    </location>
</feature>
<evidence type="ECO:0000313" key="7">
    <source>
        <dbReference type="EMBL" id="TWP37964.1"/>
    </source>
</evidence>
<dbReference type="InterPro" id="IPR036259">
    <property type="entry name" value="MFS_trans_sf"/>
</dbReference>
<proteinExistence type="predicted"/>
<dbReference type="InterPro" id="IPR020846">
    <property type="entry name" value="MFS_dom"/>
</dbReference>
<dbReference type="SUPFAM" id="SSF103473">
    <property type="entry name" value="MFS general substrate transporter"/>
    <property type="match status" value="1"/>
</dbReference>
<comment type="caution">
    <text evidence="7">The sequence shown here is derived from an EMBL/GenBank/DDBJ whole genome shotgun (WGS) entry which is preliminary data.</text>
</comment>
<feature type="transmembrane region" description="Helical" evidence="5">
    <location>
        <begin position="90"/>
        <end position="108"/>
    </location>
</feature>
<dbReference type="AlphaFoldDB" id="A0A563E812"/>
<feature type="transmembrane region" description="Helical" evidence="5">
    <location>
        <begin position="253"/>
        <end position="271"/>
    </location>
</feature>